<organism evidence="2 3">
    <name type="scientific">Hesseltinella vesiculosa</name>
    <dbReference type="NCBI Taxonomy" id="101127"/>
    <lineage>
        <taxon>Eukaryota</taxon>
        <taxon>Fungi</taxon>
        <taxon>Fungi incertae sedis</taxon>
        <taxon>Mucoromycota</taxon>
        <taxon>Mucoromycotina</taxon>
        <taxon>Mucoromycetes</taxon>
        <taxon>Mucorales</taxon>
        <taxon>Cunninghamellaceae</taxon>
        <taxon>Hesseltinella</taxon>
    </lineage>
</organism>
<gene>
    <name evidence="2" type="ORF">DM01DRAFT_1334819</name>
</gene>
<sequence length="161" mass="18504">MRQDRIFNWNGPDHKAPPGSYHHCIAAVWCWRPCLRRALHPQSYPLRAGQTHSHPITKQTHPYPPESYQNNDDLGPLLHEQSHSSTGNEDWSPGPLPAIDSMAPNVGKPFIEPIFLTRRNQHTNIMRQNLDRQCMLLLIAMPTWLPLDPTKLRNECSHLKG</sequence>
<name>A0A1X2GLD4_9FUNG</name>
<accession>A0A1X2GLD4</accession>
<keyword evidence="3" id="KW-1185">Reference proteome</keyword>
<feature type="region of interest" description="Disordered" evidence="1">
    <location>
        <begin position="46"/>
        <end position="93"/>
    </location>
</feature>
<protein>
    <submittedName>
        <fullName evidence="2">Uncharacterized protein</fullName>
    </submittedName>
</protein>
<evidence type="ECO:0000256" key="1">
    <source>
        <dbReference type="SAM" id="MobiDB-lite"/>
    </source>
</evidence>
<proteinExistence type="predicted"/>
<comment type="caution">
    <text evidence="2">The sequence shown here is derived from an EMBL/GenBank/DDBJ whole genome shotgun (WGS) entry which is preliminary data.</text>
</comment>
<dbReference type="AlphaFoldDB" id="A0A1X2GLD4"/>
<feature type="compositionally biased region" description="Polar residues" evidence="1">
    <location>
        <begin position="50"/>
        <end position="60"/>
    </location>
</feature>
<dbReference type="EMBL" id="MCGT01000010">
    <property type="protein sequence ID" value="ORX56344.1"/>
    <property type="molecule type" value="Genomic_DNA"/>
</dbReference>
<dbReference type="Proteomes" id="UP000242146">
    <property type="component" value="Unassembled WGS sequence"/>
</dbReference>
<reference evidence="2 3" key="1">
    <citation type="submission" date="2016-07" db="EMBL/GenBank/DDBJ databases">
        <title>Pervasive Adenine N6-methylation of Active Genes in Fungi.</title>
        <authorList>
            <consortium name="DOE Joint Genome Institute"/>
            <person name="Mondo S.J."/>
            <person name="Dannebaum R.O."/>
            <person name="Kuo R.C."/>
            <person name="Labutti K."/>
            <person name="Haridas S."/>
            <person name="Kuo A."/>
            <person name="Salamov A."/>
            <person name="Ahrendt S.R."/>
            <person name="Lipzen A."/>
            <person name="Sullivan W."/>
            <person name="Andreopoulos W.B."/>
            <person name="Clum A."/>
            <person name="Lindquist E."/>
            <person name="Daum C."/>
            <person name="Ramamoorthy G.K."/>
            <person name="Gryganskyi A."/>
            <person name="Culley D."/>
            <person name="Magnuson J.K."/>
            <person name="James T.Y."/>
            <person name="O'Malley M.A."/>
            <person name="Stajich J.E."/>
            <person name="Spatafora J.W."/>
            <person name="Visel A."/>
            <person name="Grigoriev I.V."/>
        </authorList>
    </citation>
    <scope>NUCLEOTIDE SEQUENCE [LARGE SCALE GENOMIC DNA]</scope>
    <source>
        <strain evidence="2 3">NRRL 3301</strain>
    </source>
</reference>
<evidence type="ECO:0000313" key="3">
    <source>
        <dbReference type="Proteomes" id="UP000242146"/>
    </source>
</evidence>
<evidence type="ECO:0000313" key="2">
    <source>
        <dbReference type="EMBL" id="ORX56344.1"/>
    </source>
</evidence>